<feature type="domain" description="UspA" evidence="1">
    <location>
        <begin position="1"/>
        <end position="127"/>
    </location>
</feature>
<evidence type="ECO:0000313" key="2">
    <source>
        <dbReference type="EMBL" id="SFK86845.1"/>
    </source>
</evidence>
<dbReference type="STRING" id="52441.SAMN05216302_101832"/>
<dbReference type="EMBL" id="FOSP01000018">
    <property type="protein sequence ID" value="SFK86845.1"/>
    <property type="molecule type" value="Genomic_DNA"/>
</dbReference>
<evidence type="ECO:0000259" key="1">
    <source>
        <dbReference type="Pfam" id="PF00582"/>
    </source>
</evidence>
<dbReference type="InterPro" id="IPR014729">
    <property type="entry name" value="Rossmann-like_a/b/a_fold"/>
</dbReference>
<sequence length="157" mass="17556">MFERILLASHGTKGAIAAENMAVQICAREAVIDHLIVVPEFWQSMTGDDWLNNGATRDQFREYLQSELGREIDQQCDRLHQKITAHELTYSSIILFGKPDDALLQREKSSAYDLLVLGSSRPKGIPGLQGLHSSMLTKKMMQAIQTALLIAPYPSDE</sequence>
<proteinExistence type="predicted"/>
<gene>
    <name evidence="2" type="ORF">SAMN05216302_101832</name>
</gene>
<dbReference type="Pfam" id="PF00582">
    <property type="entry name" value="Usp"/>
    <property type="match status" value="1"/>
</dbReference>
<dbReference type="SUPFAM" id="SSF52402">
    <property type="entry name" value="Adenine nucleotide alpha hydrolases-like"/>
    <property type="match status" value="1"/>
</dbReference>
<name>A0A1I4D124_9PROT</name>
<dbReference type="RefSeq" id="WP_090700415.1">
    <property type="nucleotide sequence ID" value="NZ_FOSP01000018.1"/>
</dbReference>
<dbReference type="Gene3D" id="3.40.50.620">
    <property type="entry name" value="HUPs"/>
    <property type="match status" value="1"/>
</dbReference>
<accession>A0A1I4D124</accession>
<dbReference type="AlphaFoldDB" id="A0A1I4D124"/>
<evidence type="ECO:0000313" key="3">
    <source>
        <dbReference type="Proteomes" id="UP000199533"/>
    </source>
</evidence>
<dbReference type="OrthoDB" id="6117544at2"/>
<keyword evidence="3" id="KW-1185">Reference proteome</keyword>
<protein>
    <submittedName>
        <fullName evidence="2">Universal stress protein family protein</fullName>
    </submittedName>
</protein>
<organism evidence="2 3">
    <name type="scientific">Nitrosomonas aestuarii</name>
    <dbReference type="NCBI Taxonomy" id="52441"/>
    <lineage>
        <taxon>Bacteria</taxon>
        <taxon>Pseudomonadati</taxon>
        <taxon>Pseudomonadota</taxon>
        <taxon>Betaproteobacteria</taxon>
        <taxon>Nitrosomonadales</taxon>
        <taxon>Nitrosomonadaceae</taxon>
        <taxon>Nitrosomonas</taxon>
    </lineage>
</organism>
<dbReference type="Proteomes" id="UP000199533">
    <property type="component" value="Unassembled WGS sequence"/>
</dbReference>
<reference evidence="3" key="1">
    <citation type="submission" date="2016-10" db="EMBL/GenBank/DDBJ databases">
        <authorList>
            <person name="Varghese N."/>
            <person name="Submissions S."/>
        </authorList>
    </citation>
    <scope>NUCLEOTIDE SEQUENCE [LARGE SCALE GENOMIC DNA]</scope>
    <source>
        <strain evidence="3">Nm69</strain>
    </source>
</reference>
<dbReference type="InterPro" id="IPR006016">
    <property type="entry name" value="UspA"/>
</dbReference>